<comment type="caution">
    <text evidence="1">The sequence shown here is derived from an EMBL/GenBank/DDBJ whole genome shotgun (WGS) entry which is preliminary data.</text>
</comment>
<evidence type="ECO:0000313" key="2">
    <source>
        <dbReference type="Proteomes" id="UP001054889"/>
    </source>
</evidence>
<organism evidence="1 2">
    <name type="scientific">Eleusine coracana subsp. coracana</name>
    <dbReference type="NCBI Taxonomy" id="191504"/>
    <lineage>
        <taxon>Eukaryota</taxon>
        <taxon>Viridiplantae</taxon>
        <taxon>Streptophyta</taxon>
        <taxon>Embryophyta</taxon>
        <taxon>Tracheophyta</taxon>
        <taxon>Spermatophyta</taxon>
        <taxon>Magnoliopsida</taxon>
        <taxon>Liliopsida</taxon>
        <taxon>Poales</taxon>
        <taxon>Poaceae</taxon>
        <taxon>PACMAD clade</taxon>
        <taxon>Chloridoideae</taxon>
        <taxon>Cynodonteae</taxon>
        <taxon>Eleusininae</taxon>
        <taxon>Eleusine</taxon>
    </lineage>
</organism>
<keyword evidence="2" id="KW-1185">Reference proteome</keyword>
<proteinExistence type="predicted"/>
<reference evidence="1" key="2">
    <citation type="submission" date="2021-12" db="EMBL/GenBank/DDBJ databases">
        <title>Resequencing data analysis of finger millet.</title>
        <authorList>
            <person name="Hatakeyama M."/>
            <person name="Aluri S."/>
            <person name="Balachadran M.T."/>
            <person name="Sivarajan S.R."/>
            <person name="Poveda L."/>
            <person name="Shimizu-Inatsugi R."/>
            <person name="Schlapbach R."/>
            <person name="Sreeman S.M."/>
            <person name="Shimizu K.K."/>
        </authorList>
    </citation>
    <scope>NUCLEOTIDE SEQUENCE</scope>
</reference>
<dbReference type="EMBL" id="BQKI01000009">
    <property type="protein sequence ID" value="GJN01975.1"/>
    <property type="molecule type" value="Genomic_DNA"/>
</dbReference>
<protein>
    <submittedName>
        <fullName evidence="1">Uncharacterized protein</fullName>
    </submittedName>
</protein>
<name>A0AAV5CW09_ELECO</name>
<dbReference type="Proteomes" id="UP001054889">
    <property type="component" value="Unassembled WGS sequence"/>
</dbReference>
<gene>
    <name evidence="1" type="primary">ga19281</name>
    <name evidence="1" type="ORF">PR202_ga19281</name>
</gene>
<accession>A0AAV5CW09</accession>
<reference evidence="1" key="1">
    <citation type="journal article" date="2018" name="DNA Res.">
        <title>Multiple hybrid de novo genome assembly of finger millet, an orphan allotetraploid crop.</title>
        <authorList>
            <person name="Hatakeyama M."/>
            <person name="Aluri S."/>
            <person name="Balachadran M.T."/>
            <person name="Sivarajan S.R."/>
            <person name="Patrignani A."/>
            <person name="Gruter S."/>
            <person name="Poveda L."/>
            <person name="Shimizu-Inatsugi R."/>
            <person name="Baeten J."/>
            <person name="Francoijs K.J."/>
            <person name="Nataraja K.N."/>
            <person name="Reddy Y.A.N."/>
            <person name="Phadnis S."/>
            <person name="Ravikumar R.L."/>
            <person name="Schlapbach R."/>
            <person name="Sreeman S.M."/>
            <person name="Shimizu K.K."/>
        </authorList>
    </citation>
    <scope>NUCLEOTIDE SEQUENCE</scope>
</reference>
<sequence>MTSCYALQTQRDAARLRGARRRKTPARMSSGRAMTLLVFPADEGWILEVRATWILKLSFGGDAAADGDDT</sequence>
<dbReference type="AlphaFoldDB" id="A0AAV5CW09"/>
<evidence type="ECO:0000313" key="1">
    <source>
        <dbReference type="EMBL" id="GJN01975.1"/>
    </source>
</evidence>